<dbReference type="SUPFAM" id="SSF51445">
    <property type="entry name" value="(Trans)glycosidases"/>
    <property type="match status" value="1"/>
</dbReference>
<organism evidence="11 12">
    <name type="scientific">Niabella soli DSM 19437</name>
    <dbReference type="NCBI Taxonomy" id="929713"/>
    <lineage>
        <taxon>Bacteria</taxon>
        <taxon>Pseudomonadati</taxon>
        <taxon>Bacteroidota</taxon>
        <taxon>Chitinophagia</taxon>
        <taxon>Chitinophagales</taxon>
        <taxon>Chitinophagaceae</taxon>
        <taxon>Niabella</taxon>
    </lineage>
</organism>
<dbReference type="RefSeq" id="WP_008587144.1">
    <property type="nucleotide sequence ID" value="NZ_CP007035.1"/>
</dbReference>
<dbReference type="Pfam" id="PF16875">
    <property type="entry name" value="Glyco_hydro_36N"/>
    <property type="match status" value="1"/>
</dbReference>
<reference evidence="11 12" key="1">
    <citation type="submission" date="2013-12" db="EMBL/GenBank/DDBJ databases">
        <authorList>
            <consortium name="DOE Joint Genome Institute"/>
            <person name="Eisen J."/>
            <person name="Huntemann M."/>
            <person name="Han J."/>
            <person name="Chen A."/>
            <person name="Kyrpides N."/>
            <person name="Mavromatis K."/>
            <person name="Markowitz V."/>
            <person name="Palaniappan K."/>
            <person name="Ivanova N."/>
            <person name="Schaumberg A."/>
            <person name="Pati A."/>
            <person name="Liolios K."/>
            <person name="Nordberg H.P."/>
            <person name="Cantor M.N."/>
            <person name="Hua S.X."/>
            <person name="Woyke T."/>
        </authorList>
    </citation>
    <scope>NUCLEOTIDE SEQUENCE [LARGE SCALE GENOMIC DNA]</scope>
    <source>
        <strain evidence="12">DSM 19437</strain>
    </source>
</reference>
<evidence type="ECO:0000256" key="2">
    <source>
        <dbReference type="ARBA" id="ARBA00012755"/>
    </source>
</evidence>
<keyword evidence="8" id="KW-0732">Signal</keyword>
<comment type="catalytic activity">
    <reaction evidence="1 5">
        <text>Hydrolysis of terminal, non-reducing alpha-D-galactose residues in alpha-D-galactosides, including galactose oligosaccharides, galactomannans and galactolipids.</text>
        <dbReference type="EC" id="3.2.1.22"/>
    </reaction>
</comment>
<feature type="binding site" evidence="7">
    <location>
        <position position="526"/>
    </location>
    <ligand>
        <name>substrate</name>
    </ligand>
</feature>
<feature type="binding site" evidence="7">
    <location>
        <position position="548"/>
    </location>
    <ligand>
        <name>substrate</name>
    </ligand>
</feature>
<sequence length="735" mass="84159">MNSFKLLLLAVICSIAIDPVLHAQTTAIPIETKNVAIVLQTDKNNHLKIVHTGRALASATDYETAAAAYRLTSQGANLNNAAYTVAGINNNFVEPAIAVVHADGNNSLDLVYEKQRMTTTPEGATLTVVTLKDAVYPFYVDLCFKAWKNEDVIEQWTEIRHTEKGKVTLNKYASANVYLFDDRFYLTSYNGNWAKEMQPELTQLKQGMHTIESRLGTRENLIGTQNFMLAMDQPATETTGTVLMGQLAWNGNYSIQFETDTYKKMHLVAGINPWQSAYELKPGSRFETPKFIYTISFNGTGTGSRNLQRWLRNYQLLDGKGERLTLLNNWEATYFNFDQNKLVDLFKGAKDLGVDLFLLDDGWFGNKYPRNSDNAGLGDWQENKKKLPDGIPYLVNEAGKQGIKFGIWIEPEMVNPKSELYEKHLDWVLREEKRPEIYFRNQMVLDLTNPEAQDFVFGVVDNLFKKNPSLAFIKWDCNAPIFNGHSKYLEKNKLPQSHLYVEYTRGLEKVLQRIRAKYPKVPMMLCSGGGGRTDYTLLKYFTEFWLSDDTDPLERVFIQWNYSYYYPAIAMCNHVTEWGKQPLKYRVDVASMGKLGFDIKANDLKPEDKAFCQQAIKNYNGFKDIVWHGDLYRLKNPYENDMASLMFVNKERTKSVVFNYLTNWRYVGDAALDPVKLQGLDPAKKYKIKELNVYGNQKPGFDESKVYSGDYLMNIGFNPNINLRRPSVVLSVEAL</sequence>
<dbReference type="STRING" id="929713.NIASO_16065"/>
<keyword evidence="4 5" id="KW-0326">Glycosidase</keyword>
<dbReference type="Proteomes" id="UP000003586">
    <property type="component" value="Chromosome"/>
</dbReference>
<keyword evidence="3 5" id="KW-0378">Hydrolase</keyword>
<dbReference type="FunFam" id="3.20.20.70:FF:000118">
    <property type="entry name" value="Alpha-galactosidase"/>
    <property type="match status" value="1"/>
</dbReference>
<dbReference type="PANTHER" id="PTHR43053">
    <property type="entry name" value="GLYCOSIDASE FAMILY 31"/>
    <property type="match status" value="1"/>
</dbReference>
<feature type="active site" description="Nucleophile" evidence="6">
    <location>
        <position position="476"/>
    </location>
</feature>
<dbReference type="CDD" id="cd14791">
    <property type="entry name" value="GH36"/>
    <property type="match status" value="1"/>
</dbReference>
<keyword evidence="12" id="KW-1185">Reference proteome</keyword>
<feature type="signal peptide" evidence="8">
    <location>
        <begin position="1"/>
        <end position="23"/>
    </location>
</feature>
<feature type="chain" id="PRO_5004789029" description="Alpha-galactosidase" evidence="8">
    <location>
        <begin position="24"/>
        <end position="735"/>
    </location>
</feature>
<dbReference type="GO" id="GO:0004557">
    <property type="term" value="F:alpha-galactosidase activity"/>
    <property type="evidence" value="ECO:0007669"/>
    <property type="project" value="UniProtKB-UniRule"/>
</dbReference>
<evidence type="ECO:0000259" key="9">
    <source>
        <dbReference type="Pfam" id="PF16874"/>
    </source>
</evidence>
<dbReference type="InterPro" id="IPR000111">
    <property type="entry name" value="Glyco_hydro_27/36_CS"/>
</dbReference>
<evidence type="ECO:0000256" key="4">
    <source>
        <dbReference type="ARBA" id="ARBA00023295"/>
    </source>
</evidence>
<dbReference type="HOGENOM" id="CLU_009640_2_2_10"/>
<evidence type="ECO:0000256" key="1">
    <source>
        <dbReference type="ARBA" id="ARBA00001255"/>
    </source>
</evidence>
<dbReference type="InterPro" id="IPR002252">
    <property type="entry name" value="Glyco_hydro_36"/>
</dbReference>
<dbReference type="InterPro" id="IPR013785">
    <property type="entry name" value="Aldolase_TIM"/>
</dbReference>
<protein>
    <recommendedName>
        <fullName evidence="2 5">Alpha-galactosidase</fullName>
        <ecNumber evidence="2 5">3.2.1.22</ecNumber>
    </recommendedName>
</protein>
<feature type="binding site" evidence="7">
    <location>
        <position position="193"/>
    </location>
    <ligand>
        <name>substrate</name>
    </ligand>
</feature>
<dbReference type="InterPro" id="IPR031705">
    <property type="entry name" value="Glyco_hydro_36_C"/>
</dbReference>
<dbReference type="Gene3D" id="3.20.20.70">
    <property type="entry name" value="Aldolase class I"/>
    <property type="match status" value="1"/>
</dbReference>
<evidence type="ECO:0000313" key="11">
    <source>
        <dbReference type="EMBL" id="AHF16257.1"/>
    </source>
</evidence>
<dbReference type="GO" id="GO:0016052">
    <property type="term" value="P:carbohydrate catabolic process"/>
    <property type="evidence" value="ECO:0007669"/>
    <property type="project" value="InterPro"/>
</dbReference>
<dbReference type="InterPro" id="IPR050985">
    <property type="entry name" value="Alpha-glycosidase_related"/>
</dbReference>
<feature type="active site" description="Proton donor" evidence="6">
    <location>
        <position position="548"/>
    </location>
</feature>
<dbReference type="Gene3D" id="2.70.98.60">
    <property type="entry name" value="alpha-galactosidase from lactobacil brevis"/>
    <property type="match status" value="1"/>
</dbReference>
<dbReference type="Pfam" id="PF02065">
    <property type="entry name" value="Melibiase"/>
    <property type="match status" value="1"/>
</dbReference>
<dbReference type="Gene3D" id="2.60.40.1180">
    <property type="entry name" value="Golgi alpha-mannosidase II"/>
    <property type="match status" value="1"/>
</dbReference>
<dbReference type="EC" id="3.2.1.22" evidence="2 5"/>
<dbReference type="InterPro" id="IPR038417">
    <property type="entry name" value="Alpga-gal_N_sf"/>
</dbReference>
<dbReference type="OrthoDB" id="9758822at2"/>
<dbReference type="PANTHER" id="PTHR43053:SF3">
    <property type="entry name" value="ALPHA-GALACTOSIDASE C-RELATED"/>
    <property type="match status" value="1"/>
</dbReference>
<feature type="domain" description="Glycosyl hydrolase family 36 N-terminal" evidence="10">
    <location>
        <begin position="45"/>
        <end position="281"/>
    </location>
</feature>
<gene>
    <name evidence="11" type="ORF">NIASO_16065</name>
</gene>
<evidence type="ECO:0000256" key="8">
    <source>
        <dbReference type="SAM" id="SignalP"/>
    </source>
</evidence>
<dbReference type="EMBL" id="CP007035">
    <property type="protein sequence ID" value="AHF16257.1"/>
    <property type="molecule type" value="Genomic_DNA"/>
</dbReference>
<proteinExistence type="inferred from homology"/>
<dbReference type="KEGG" id="nso:NIASO_16065"/>
<comment type="similarity">
    <text evidence="5">Belongs to the glycosyl hydrolase.</text>
</comment>
<evidence type="ECO:0000256" key="6">
    <source>
        <dbReference type="PIRSR" id="PIRSR005536-1"/>
    </source>
</evidence>
<dbReference type="PIRSF" id="PIRSF005536">
    <property type="entry name" value="Agal"/>
    <property type="match status" value="1"/>
</dbReference>
<dbReference type="InterPro" id="IPR031704">
    <property type="entry name" value="Glyco_hydro_36_N"/>
</dbReference>
<name>W0EZT2_9BACT</name>
<evidence type="ECO:0000313" key="12">
    <source>
        <dbReference type="Proteomes" id="UP000003586"/>
    </source>
</evidence>
<dbReference type="PRINTS" id="PR00743">
    <property type="entry name" value="GLHYDRLASE36"/>
</dbReference>
<dbReference type="Pfam" id="PF16874">
    <property type="entry name" value="Glyco_hydro_36C"/>
    <property type="match status" value="1"/>
</dbReference>
<dbReference type="PROSITE" id="PS00512">
    <property type="entry name" value="ALPHA_GALACTOSIDASE"/>
    <property type="match status" value="1"/>
</dbReference>
<dbReference type="InterPro" id="IPR017853">
    <property type="entry name" value="GH"/>
</dbReference>
<evidence type="ECO:0000259" key="10">
    <source>
        <dbReference type="Pfam" id="PF16875"/>
    </source>
</evidence>
<feature type="binding site" evidence="7">
    <location>
        <begin position="360"/>
        <end position="361"/>
    </location>
    <ligand>
        <name>substrate</name>
    </ligand>
</feature>
<accession>W0EZT2</accession>
<dbReference type="AlphaFoldDB" id="W0EZT2"/>
<feature type="binding site" evidence="7">
    <location>
        <begin position="474"/>
        <end position="478"/>
    </location>
    <ligand>
        <name>substrate</name>
    </ligand>
</feature>
<evidence type="ECO:0000256" key="3">
    <source>
        <dbReference type="ARBA" id="ARBA00022801"/>
    </source>
</evidence>
<dbReference type="InterPro" id="IPR013780">
    <property type="entry name" value="Glyco_hydro_b"/>
</dbReference>
<evidence type="ECO:0000256" key="5">
    <source>
        <dbReference type="PIRNR" id="PIRNR005536"/>
    </source>
</evidence>
<feature type="domain" description="Glycosyl hydrolase family 36 C-terminal" evidence="9">
    <location>
        <begin position="643"/>
        <end position="719"/>
    </location>
</feature>
<evidence type="ECO:0000256" key="7">
    <source>
        <dbReference type="PIRSR" id="PIRSR005536-2"/>
    </source>
</evidence>
<feature type="binding site" evidence="7">
    <location>
        <position position="440"/>
    </location>
    <ligand>
        <name>substrate</name>
    </ligand>
</feature>
<dbReference type="eggNOG" id="COG3345">
    <property type="taxonomic scope" value="Bacteria"/>
</dbReference>